<evidence type="ECO:0000313" key="4">
    <source>
        <dbReference type="EMBL" id="SDY58118.1"/>
    </source>
</evidence>
<dbReference type="SUPFAM" id="SSF54631">
    <property type="entry name" value="CBS-domain pair"/>
    <property type="match status" value="1"/>
</dbReference>
<dbReference type="OrthoDB" id="9783590at2"/>
<dbReference type="RefSeq" id="WP_089883933.1">
    <property type="nucleotide sequence ID" value="NZ_FNPF01000011.1"/>
</dbReference>
<evidence type="ECO:0000256" key="2">
    <source>
        <dbReference type="PROSITE-ProRule" id="PRU00703"/>
    </source>
</evidence>
<gene>
    <name evidence="4" type="ORF">SAMN05444340_11126</name>
</gene>
<reference evidence="4 5" key="1">
    <citation type="submission" date="2016-10" db="EMBL/GenBank/DDBJ databases">
        <authorList>
            <person name="de Groot N.N."/>
        </authorList>
    </citation>
    <scope>NUCLEOTIDE SEQUENCE [LARGE SCALE GENOMIC DNA]</scope>
    <source>
        <strain evidence="4 5">DSM 26880</strain>
    </source>
</reference>
<feature type="domain" description="CBS" evidence="3">
    <location>
        <begin position="77"/>
        <end position="130"/>
    </location>
</feature>
<dbReference type="EMBL" id="FNPF01000011">
    <property type="protein sequence ID" value="SDY58118.1"/>
    <property type="molecule type" value="Genomic_DNA"/>
</dbReference>
<evidence type="ECO:0000256" key="1">
    <source>
        <dbReference type="ARBA" id="ARBA00023122"/>
    </source>
</evidence>
<keyword evidence="1 2" id="KW-0129">CBS domain</keyword>
<dbReference type="STRING" id="321339.SAMN05444340_11126"/>
<dbReference type="PROSITE" id="PS51371">
    <property type="entry name" value="CBS"/>
    <property type="match status" value="2"/>
</dbReference>
<dbReference type="Proteomes" id="UP000199286">
    <property type="component" value="Unassembled WGS sequence"/>
</dbReference>
<dbReference type="PANTHER" id="PTHR43080">
    <property type="entry name" value="CBS DOMAIN-CONTAINING PROTEIN CBSX3, MITOCHONDRIAL"/>
    <property type="match status" value="1"/>
</dbReference>
<accession>A0A1H3L2E1</accession>
<evidence type="ECO:0000259" key="3">
    <source>
        <dbReference type="PROSITE" id="PS51371"/>
    </source>
</evidence>
<sequence>MSAMRILSIMREDFPTLAPTTPIRRAAALLVEARASAAPVLGEDGVLAGILSQKDCFRPALHASYYREWTGSVADHMTREVVLVDMRDELIKVAEMFLHHRHRAFPVRDGGRIVGIVRRSDVLASLLSLG</sequence>
<dbReference type="InterPro" id="IPR051257">
    <property type="entry name" value="Diverse_CBS-Domain"/>
</dbReference>
<name>A0A1H3L2E1_9RHOB</name>
<dbReference type="SMART" id="SM00116">
    <property type="entry name" value="CBS"/>
    <property type="match status" value="2"/>
</dbReference>
<evidence type="ECO:0000313" key="5">
    <source>
        <dbReference type="Proteomes" id="UP000199286"/>
    </source>
</evidence>
<keyword evidence="5" id="KW-1185">Reference proteome</keyword>
<proteinExistence type="predicted"/>
<dbReference type="AlphaFoldDB" id="A0A1H3L2E1"/>
<dbReference type="PANTHER" id="PTHR43080:SF2">
    <property type="entry name" value="CBS DOMAIN-CONTAINING PROTEIN"/>
    <property type="match status" value="1"/>
</dbReference>
<dbReference type="InterPro" id="IPR000644">
    <property type="entry name" value="CBS_dom"/>
</dbReference>
<protein>
    <submittedName>
        <fullName evidence="4">CBS domain-containing protein</fullName>
    </submittedName>
</protein>
<dbReference type="InterPro" id="IPR046342">
    <property type="entry name" value="CBS_dom_sf"/>
</dbReference>
<feature type="domain" description="CBS" evidence="3">
    <location>
        <begin position="10"/>
        <end position="68"/>
    </location>
</feature>
<dbReference type="Pfam" id="PF00571">
    <property type="entry name" value="CBS"/>
    <property type="match status" value="2"/>
</dbReference>
<dbReference type="Gene3D" id="3.10.580.10">
    <property type="entry name" value="CBS-domain"/>
    <property type="match status" value="1"/>
</dbReference>
<organism evidence="4 5">
    <name type="scientific">Citreimonas salinaria</name>
    <dbReference type="NCBI Taxonomy" id="321339"/>
    <lineage>
        <taxon>Bacteria</taxon>
        <taxon>Pseudomonadati</taxon>
        <taxon>Pseudomonadota</taxon>
        <taxon>Alphaproteobacteria</taxon>
        <taxon>Rhodobacterales</taxon>
        <taxon>Roseobacteraceae</taxon>
        <taxon>Citreimonas</taxon>
    </lineage>
</organism>